<name>A0A7S1TWF1_9STRA</name>
<keyword evidence="6" id="KW-0732">Signal</keyword>
<keyword evidence="4 5" id="KW-0408">Iron</keyword>
<keyword evidence="3" id="KW-0560">Oxidoreductase</keyword>
<dbReference type="GO" id="GO:0016121">
    <property type="term" value="P:carotene catabolic process"/>
    <property type="evidence" value="ECO:0007669"/>
    <property type="project" value="TreeGrafter"/>
</dbReference>
<evidence type="ECO:0000256" key="3">
    <source>
        <dbReference type="ARBA" id="ARBA00023002"/>
    </source>
</evidence>
<feature type="binding site" evidence="5">
    <location>
        <position position="614"/>
    </location>
    <ligand>
        <name>Fe cation</name>
        <dbReference type="ChEBI" id="CHEBI:24875"/>
        <note>catalytic</note>
    </ligand>
</feature>
<keyword evidence="2 5" id="KW-0479">Metal-binding</keyword>
<gene>
    <name evidence="7" type="ORF">PPAR1163_LOCUS6101</name>
</gene>
<protein>
    <submittedName>
        <fullName evidence="7">Uncharacterized protein</fullName>
    </submittedName>
</protein>
<evidence type="ECO:0000256" key="2">
    <source>
        <dbReference type="ARBA" id="ARBA00022723"/>
    </source>
</evidence>
<feature type="binding site" evidence="5">
    <location>
        <position position="267"/>
    </location>
    <ligand>
        <name>Fe cation</name>
        <dbReference type="ChEBI" id="CHEBI:24875"/>
        <note>catalytic</note>
    </ligand>
</feature>
<dbReference type="Pfam" id="PF03055">
    <property type="entry name" value="RPE65"/>
    <property type="match status" value="1"/>
</dbReference>
<feature type="binding site" evidence="5">
    <location>
        <position position="421"/>
    </location>
    <ligand>
        <name>Fe cation</name>
        <dbReference type="ChEBI" id="CHEBI:24875"/>
        <note>catalytic</note>
    </ligand>
</feature>
<dbReference type="GO" id="GO:0046872">
    <property type="term" value="F:metal ion binding"/>
    <property type="evidence" value="ECO:0007669"/>
    <property type="project" value="UniProtKB-KW"/>
</dbReference>
<evidence type="ECO:0000256" key="6">
    <source>
        <dbReference type="SAM" id="SignalP"/>
    </source>
</evidence>
<dbReference type="PANTHER" id="PTHR10543">
    <property type="entry name" value="BETA-CAROTENE DIOXYGENASE"/>
    <property type="match status" value="1"/>
</dbReference>
<evidence type="ECO:0000256" key="4">
    <source>
        <dbReference type="ARBA" id="ARBA00023004"/>
    </source>
</evidence>
<feature type="binding site" evidence="5">
    <location>
        <position position="355"/>
    </location>
    <ligand>
        <name>Fe cation</name>
        <dbReference type="ChEBI" id="CHEBI:24875"/>
        <note>catalytic</note>
    </ligand>
</feature>
<feature type="chain" id="PRO_5031125703" evidence="6">
    <location>
        <begin position="27"/>
        <end position="623"/>
    </location>
</feature>
<comment type="similarity">
    <text evidence="1">Belongs to the carotenoid oxygenase family.</text>
</comment>
<dbReference type="AlphaFoldDB" id="A0A7S1TWF1"/>
<comment type="cofactor">
    <cofactor evidence="5">
        <name>Fe(2+)</name>
        <dbReference type="ChEBI" id="CHEBI:29033"/>
    </cofactor>
    <text evidence="5">Binds 1 Fe(2+) ion per subunit.</text>
</comment>
<accession>A0A7S1TWF1</accession>
<dbReference type="EMBL" id="HBGJ01009774">
    <property type="protein sequence ID" value="CAD9247743.1"/>
    <property type="molecule type" value="Transcribed_RNA"/>
</dbReference>
<evidence type="ECO:0000256" key="5">
    <source>
        <dbReference type="PIRSR" id="PIRSR604294-1"/>
    </source>
</evidence>
<dbReference type="InterPro" id="IPR004294">
    <property type="entry name" value="Carotenoid_Oase"/>
</dbReference>
<organism evidence="7">
    <name type="scientific">Phaeomonas parva</name>
    <dbReference type="NCBI Taxonomy" id="124430"/>
    <lineage>
        <taxon>Eukaryota</taxon>
        <taxon>Sar</taxon>
        <taxon>Stramenopiles</taxon>
        <taxon>Ochrophyta</taxon>
        <taxon>Pinguiophyceae</taxon>
        <taxon>Pinguiochrysidales</taxon>
        <taxon>Pinguiochrysidaceae</taxon>
        <taxon>Phaeomonas</taxon>
    </lineage>
</organism>
<sequence length="623" mass="69354">MGGGGRRAPLTALTLALLCGLEGGTALRSRLLPRRRSVLQRWSTKTDDEANQGLRERLKVRPDHPRDGKADYAMWCGAFKTQAEEYDYELPAGDVIGEVPADLVGTVFRNVPSRFDRGSTDYGHFLDGDGKIIKLTFRGDGSVRFQNSFVKTREFQEEEAAGEVLYRTAFRTQRKPRPVTLGPLNVEVDAANFMDLWIKNGANTNVLHWGDRLLAFYEAGVPYRMDPTTLETLGADDMGLGADLREGIAVDIAGLPLPGLGSYATAHPKVADVARSRETGRPKDERLISFTWNASPKPVLKFTSDAATEDGRRDEIGRNLMKTELQVYMWEWDEDFRLVQGPLKHSFRNTQIVPHDFSITENYYVFVESRVSGSQVPYILGRCNAGECVAVDSDKNMQLHVVPRDGSEARVRELAPGFTIHSPAAFEEDGKLHLWTTGWRAENVTRGETGGGGLLGAWEGTAPDFERTPQTLLYHTVYDIEQDKVEAHGVSLGLEVVGIDHPHINPEFEGSKFRYMWMQLAGQGTEKSAPGVGILRYDIETGAKEEWYAPQHLFTEEPIVIPRGSGKEDDVYVLHSYYDAVLDRSGAYIFDGRSVEAGPLCNIVYPHAIPHGLHGSYSSQIFE</sequence>
<proteinExistence type="inferred from homology"/>
<dbReference type="GO" id="GO:0010436">
    <property type="term" value="F:carotenoid dioxygenase activity"/>
    <property type="evidence" value="ECO:0007669"/>
    <property type="project" value="TreeGrafter"/>
</dbReference>
<reference evidence="7" key="1">
    <citation type="submission" date="2021-01" db="EMBL/GenBank/DDBJ databases">
        <authorList>
            <person name="Corre E."/>
            <person name="Pelletier E."/>
            <person name="Niang G."/>
            <person name="Scheremetjew M."/>
            <person name="Finn R."/>
            <person name="Kale V."/>
            <person name="Holt S."/>
            <person name="Cochrane G."/>
            <person name="Meng A."/>
            <person name="Brown T."/>
            <person name="Cohen L."/>
        </authorList>
    </citation>
    <scope>NUCLEOTIDE SEQUENCE</scope>
    <source>
        <strain evidence="7">CCMP2877</strain>
    </source>
</reference>
<evidence type="ECO:0000313" key="7">
    <source>
        <dbReference type="EMBL" id="CAD9247743.1"/>
    </source>
</evidence>
<feature type="signal peptide" evidence="6">
    <location>
        <begin position="1"/>
        <end position="26"/>
    </location>
</feature>
<dbReference type="PANTHER" id="PTHR10543:SF89">
    <property type="entry name" value="CAROTENOID 9,10(9',10')-CLEAVAGE DIOXYGENASE 1"/>
    <property type="match status" value="1"/>
</dbReference>
<evidence type="ECO:0000256" key="1">
    <source>
        <dbReference type="ARBA" id="ARBA00006787"/>
    </source>
</evidence>